<comment type="caution">
    <text evidence="2">The sequence shown here is derived from an EMBL/GenBank/DDBJ whole genome shotgun (WGS) entry which is preliminary data.</text>
</comment>
<reference evidence="2 3" key="1">
    <citation type="submission" date="2021-10" db="EMBL/GenBank/DDBJ databases">
        <title>Anaerobic single-cell dispensing facilitates the cultivation of human gut bacteria.</title>
        <authorList>
            <person name="Afrizal A."/>
        </authorList>
    </citation>
    <scope>NUCLEOTIDE SEQUENCE [LARGE SCALE GENOMIC DNA]</scope>
    <source>
        <strain evidence="2 3">CLA-AA-H232</strain>
    </source>
</reference>
<accession>A0AAE3JAH2</accession>
<keyword evidence="1" id="KW-0472">Membrane</keyword>
<feature type="transmembrane region" description="Helical" evidence="1">
    <location>
        <begin position="70"/>
        <end position="88"/>
    </location>
</feature>
<dbReference type="Proteomes" id="UP001198242">
    <property type="component" value="Unassembled WGS sequence"/>
</dbReference>
<evidence type="ECO:0000313" key="2">
    <source>
        <dbReference type="EMBL" id="MCC2210730.1"/>
    </source>
</evidence>
<keyword evidence="3" id="KW-1185">Reference proteome</keyword>
<organism evidence="2 3">
    <name type="scientific">Hominilimicola fabiformis</name>
    <dbReference type="NCBI Taxonomy" id="2885356"/>
    <lineage>
        <taxon>Bacteria</taxon>
        <taxon>Bacillati</taxon>
        <taxon>Bacillota</taxon>
        <taxon>Clostridia</taxon>
        <taxon>Eubacteriales</taxon>
        <taxon>Oscillospiraceae</taxon>
        <taxon>Hominilimicola</taxon>
    </lineage>
</organism>
<gene>
    <name evidence="2" type="ORF">LKE05_08005</name>
</gene>
<proteinExistence type="predicted"/>
<keyword evidence="1" id="KW-1133">Transmembrane helix</keyword>
<dbReference type="RefSeq" id="WP_308456477.1">
    <property type="nucleotide sequence ID" value="NZ_JAJEQM010000010.1"/>
</dbReference>
<keyword evidence="1" id="KW-0812">Transmembrane</keyword>
<dbReference type="AlphaFoldDB" id="A0AAE3JAH2"/>
<protein>
    <submittedName>
        <fullName evidence="2">Uncharacterized protein</fullName>
    </submittedName>
</protein>
<evidence type="ECO:0000313" key="3">
    <source>
        <dbReference type="Proteomes" id="UP001198242"/>
    </source>
</evidence>
<evidence type="ECO:0000256" key="1">
    <source>
        <dbReference type="SAM" id="Phobius"/>
    </source>
</evidence>
<sequence>MEADDKELWERLTVVEQSTKSAHHRLDSLDRLTESVHILATETKAMREDVSDITSRVDEIEKRPTKRYETVVGAIITVLVGAVIGYVVKMLGF</sequence>
<name>A0AAE3JAH2_9FIRM</name>
<dbReference type="EMBL" id="JAJEQM010000010">
    <property type="protein sequence ID" value="MCC2210730.1"/>
    <property type="molecule type" value="Genomic_DNA"/>
</dbReference>